<gene>
    <name evidence="2" type="ORF">AB870_19025</name>
</gene>
<evidence type="ECO:0000313" key="3">
    <source>
        <dbReference type="Proteomes" id="UP000035651"/>
    </source>
</evidence>
<dbReference type="KEGG" id="pfg:AB870_19025"/>
<proteinExistence type="predicted"/>
<dbReference type="Proteomes" id="UP000035651">
    <property type="component" value="Chromosome"/>
</dbReference>
<dbReference type="OrthoDB" id="8934374at2"/>
<reference evidence="2" key="1">
    <citation type="submission" date="2016-06" db="EMBL/GenBank/DDBJ databases">
        <title>Complete Genome Sequence of Pandoraea faecigallinarum DSM-23572.</title>
        <authorList>
            <person name="Yong D."/>
            <person name="Ee R."/>
            <person name="Lim Y.-L."/>
            <person name="Yin W.-F."/>
            <person name="Chan K.-G."/>
        </authorList>
    </citation>
    <scope>NUCLEOTIDE SEQUENCE</scope>
    <source>
        <strain evidence="2">DSM 23572</strain>
    </source>
</reference>
<protein>
    <submittedName>
        <fullName evidence="2">Uncharacterized protein</fullName>
    </submittedName>
</protein>
<feature type="compositionally biased region" description="Basic and acidic residues" evidence="1">
    <location>
        <begin position="526"/>
        <end position="536"/>
    </location>
</feature>
<accession>A0A0H3WVI1</accession>
<evidence type="ECO:0000256" key="1">
    <source>
        <dbReference type="SAM" id="MobiDB-lite"/>
    </source>
</evidence>
<feature type="compositionally biased region" description="Basic and acidic residues" evidence="1">
    <location>
        <begin position="435"/>
        <end position="447"/>
    </location>
</feature>
<organism evidence="2 3">
    <name type="scientific">Pandoraea faecigallinarum</name>
    <dbReference type="NCBI Taxonomy" id="656179"/>
    <lineage>
        <taxon>Bacteria</taxon>
        <taxon>Pseudomonadati</taxon>
        <taxon>Pseudomonadota</taxon>
        <taxon>Betaproteobacteria</taxon>
        <taxon>Burkholderiales</taxon>
        <taxon>Burkholderiaceae</taxon>
        <taxon>Pandoraea</taxon>
    </lineage>
</organism>
<name>A0A0H3WVI1_9BURK</name>
<dbReference type="RefSeq" id="WP_047907526.1">
    <property type="nucleotide sequence ID" value="NZ_CP011807.3"/>
</dbReference>
<feature type="compositionally biased region" description="Pro residues" evidence="1">
    <location>
        <begin position="552"/>
        <end position="563"/>
    </location>
</feature>
<dbReference type="EMBL" id="CP011807">
    <property type="protein sequence ID" value="AKM31752.1"/>
    <property type="molecule type" value="Genomic_DNA"/>
</dbReference>
<dbReference type="AlphaFoldDB" id="A0A0H3WVI1"/>
<feature type="region of interest" description="Disordered" evidence="1">
    <location>
        <begin position="501"/>
        <end position="563"/>
    </location>
</feature>
<feature type="region of interest" description="Disordered" evidence="1">
    <location>
        <begin position="435"/>
        <end position="475"/>
    </location>
</feature>
<dbReference type="PATRIC" id="fig|656179.3.peg.4058"/>
<keyword evidence="3" id="KW-1185">Reference proteome</keyword>
<sequence length="563" mass="60640">MGTIFGGIDGTSAPVLVGATRAPCEHRHSFGSDFTRLGAVPTSSALACGKPWQTYPSRRQSPQDSKGLSFGQWQAQRVRDQLVADALIGKPLIPGQVRQHVERWHTSFQAAIERDVVFEDRRTEAMRQARYGVPPTDAPFVRTFGNEAVLDQLERIAHVNDEIERVEAAVEQLPKGPARAMGQQNLDELVSMRDTMLSLTTGLHERKFHELKVELNLLVALNDMAREARQALSNGGAGTPLRLKVRGGKLVLKPAVSKSRFQKNRIRARNDAARLALLLGEPAGTPVTLSDIHAKGFGKYEYSMVLAGARTATPGQASTWLAERALEIDGCKCASRALESDLRETNGGRLIGALPTHRHDDSQFDETGAGEIDEIDATDATDDIDGPEAPAVMPGARTIDEACLRTVPKHVGVAGVPAVILGTFDVLADGSLVPERKGGRAGGHETASDATSTASAAAASRARQPTSSTRRSRLADEFIAVRPGRAGRLSMILERPTAVERMHEGPAPERAPLPAGQTHAGGPETLEARWQREGARPKTYRVLPISDEDSPPALPRTAPPERA</sequence>
<feature type="compositionally biased region" description="Low complexity" evidence="1">
    <location>
        <begin position="448"/>
        <end position="469"/>
    </location>
</feature>
<evidence type="ECO:0000313" key="2">
    <source>
        <dbReference type="EMBL" id="AKM31752.1"/>
    </source>
</evidence>